<keyword evidence="2" id="KW-0238">DNA-binding</keyword>
<proteinExistence type="predicted"/>
<dbReference type="SUPFAM" id="SSF51215">
    <property type="entry name" value="Regulatory protein AraC"/>
    <property type="match status" value="1"/>
</dbReference>
<dbReference type="EMBL" id="JACXWY010000005">
    <property type="protein sequence ID" value="MBD3846010.1"/>
    <property type="molecule type" value="Genomic_DNA"/>
</dbReference>
<evidence type="ECO:0000256" key="2">
    <source>
        <dbReference type="ARBA" id="ARBA00023125"/>
    </source>
</evidence>
<comment type="caution">
    <text evidence="6">The sequence shown here is derived from an EMBL/GenBank/DDBJ whole genome shotgun (WGS) entry which is preliminary data.</text>
</comment>
<dbReference type="GO" id="GO:0043565">
    <property type="term" value="F:sequence-specific DNA binding"/>
    <property type="evidence" value="ECO:0007669"/>
    <property type="project" value="InterPro"/>
</dbReference>
<dbReference type="GO" id="GO:0003700">
    <property type="term" value="F:DNA-binding transcription factor activity"/>
    <property type="evidence" value="ECO:0007669"/>
    <property type="project" value="InterPro"/>
</dbReference>
<dbReference type="Pfam" id="PF02311">
    <property type="entry name" value="AraC_binding"/>
    <property type="match status" value="1"/>
</dbReference>
<dbReference type="Gene3D" id="1.10.10.60">
    <property type="entry name" value="Homeodomain-like"/>
    <property type="match status" value="1"/>
</dbReference>
<dbReference type="SMART" id="SM00342">
    <property type="entry name" value="HTH_ARAC"/>
    <property type="match status" value="1"/>
</dbReference>
<dbReference type="PROSITE" id="PS01124">
    <property type="entry name" value="HTH_ARAC_FAMILY_2"/>
    <property type="match status" value="1"/>
</dbReference>
<dbReference type="SUPFAM" id="SSF46689">
    <property type="entry name" value="Homeodomain-like"/>
    <property type="match status" value="2"/>
</dbReference>
<protein>
    <submittedName>
        <fullName evidence="6">AraC family transcriptional regulator</fullName>
    </submittedName>
</protein>
<keyword evidence="4" id="KW-0804">Transcription</keyword>
<feature type="domain" description="HTH araC/xylS-type" evidence="5">
    <location>
        <begin position="176"/>
        <end position="273"/>
    </location>
</feature>
<keyword evidence="7" id="KW-1185">Reference proteome</keyword>
<dbReference type="PANTHER" id="PTHR46796:SF2">
    <property type="entry name" value="TRANSCRIPTIONAL REGULATORY PROTEIN"/>
    <property type="match status" value="1"/>
</dbReference>
<evidence type="ECO:0000259" key="5">
    <source>
        <dbReference type="PROSITE" id="PS01124"/>
    </source>
</evidence>
<dbReference type="InterPro" id="IPR018060">
    <property type="entry name" value="HTH_AraC"/>
</dbReference>
<evidence type="ECO:0000256" key="4">
    <source>
        <dbReference type="ARBA" id="ARBA00023163"/>
    </source>
</evidence>
<evidence type="ECO:0000256" key="3">
    <source>
        <dbReference type="ARBA" id="ARBA00023159"/>
    </source>
</evidence>
<evidence type="ECO:0000256" key="1">
    <source>
        <dbReference type="ARBA" id="ARBA00023015"/>
    </source>
</evidence>
<sequence>MARTDLRNSSRYWHDPRVPGLSCLVADFTSHDYAPHSHEAFVVAVTEAGGAEFKSRGRTDEAGTSTLLVFNPDEPHSGRMGWSPRWRYRGLYLTRPAIETLNAALGLDATAYFCRNSFHDADLIEAFLGLHRILDDGNDPFEERELLLRSFGALIRRHAAGEPRLSPPARDAQRAARVREIMRERHAEELTLEELGAAVGLTPFQLIALFKRSTGLTPHAYLTQLRLKAAITALGRGTSIAAAALDAGFYDQSALTRHFKRSYGITPLQWVQATAG</sequence>
<dbReference type="InterPro" id="IPR050204">
    <property type="entry name" value="AraC_XylS_family_regulators"/>
</dbReference>
<dbReference type="InterPro" id="IPR003313">
    <property type="entry name" value="AraC-bd"/>
</dbReference>
<dbReference type="InterPro" id="IPR018062">
    <property type="entry name" value="HTH_AraC-typ_CS"/>
</dbReference>
<dbReference type="RefSeq" id="WP_191124084.1">
    <property type="nucleotide sequence ID" value="NZ_JACXWY010000005.1"/>
</dbReference>
<keyword evidence="3" id="KW-0010">Activator</keyword>
<dbReference type="AlphaFoldDB" id="A0A927HY14"/>
<dbReference type="Pfam" id="PF12833">
    <property type="entry name" value="HTH_18"/>
    <property type="match status" value="1"/>
</dbReference>
<dbReference type="PROSITE" id="PS00041">
    <property type="entry name" value="HTH_ARAC_FAMILY_1"/>
    <property type="match status" value="1"/>
</dbReference>
<evidence type="ECO:0000313" key="6">
    <source>
        <dbReference type="EMBL" id="MBD3846010.1"/>
    </source>
</evidence>
<name>A0A927HY14_9HYPH</name>
<gene>
    <name evidence="6" type="ORF">IED13_09905</name>
</gene>
<dbReference type="Proteomes" id="UP000619295">
    <property type="component" value="Unassembled WGS sequence"/>
</dbReference>
<dbReference type="InterPro" id="IPR037923">
    <property type="entry name" value="HTH-like"/>
</dbReference>
<reference evidence="6" key="1">
    <citation type="submission" date="2020-09" db="EMBL/GenBank/DDBJ databases">
        <title>Bosea spartocytisi sp. nov. a root nodule endophyte of Spartocytisus supranubius in the high mountain ecosystem fo the Teide National Park (Canary Islands, Spain).</title>
        <authorList>
            <person name="Pulido-Suarez L."/>
            <person name="Peix A."/>
            <person name="Igual J.M."/>
            <person name="Socas-Perez N."/>
            <person name="Velazquez E."/>
            <person name="Flores-Felix J.D."/>
            <person name="Leon-Barrios M."/>
        </authorList>
    </citation>
    <scope>NUCLEOTIDE SEQUENCE</scope>
    <source>
        <strain evidence="6">SSUT16</strain>
    </source>
</reference>
<keyword evidence="1" id="KW-0805">Transcription regulation</keyword>
<evidence type="ECO:0000313" key="7">
    <source>
        <dbReference type="Proteomes" id="UP000619295"/>
    </source>
</evidence>
<accession>A0A927HY14</accession>
<organism evidence="6 7">
    <name type="scientific">Bosea spartocytisi</name>
    <dbReference type="NCBI Taxonomy" id="2773451"/>
    <lineage>
        <taxon>Bacteria</taxon>
        <taxon>Pseudomonadati</taxon>
        <taxon>Pseudomonadota</taxon>
        <taxon>Alphaproteobacteria</taxon>
        <taxon>Hyphomicrobiales</taxon>
        <taxon>Boseaceae</taxon>
        <taxon>Bosea</taxon>
    </lineage>
</organism>
<dbReference type="InterPro" id="IPR009057">
    <property type="entry name" value="Homeodomain-like_sf"/>
</dbReference>
<dbReference type="PANTHER" id="PTHR46796">
    <property type="entry name" value="HTH-TYPE TRANSCRIPTIONAL ACTIVATOR RHAS-RELATED"/>
    <property type="match status" value="1"/>
</dbReference>